<feature type="compositionally biased region" description="Gly residues" evidence="1">
    <location>
        <begin position="214"/>
        <end position="223"/>
    </location>
</feature>
<feature type="compositionally biased region" description="Basic and acidic residues" evidence="1">
    <location>
        <begin position="57"/>
        <end position="73"/>
    </location>
</feature>
<evidence type="ECO:0000313" key="2">
    <source>
        <dbReference type="EMBL" id="RKO87545.1"/>
    </source>
</evidence>
<protein>
    <submittedName>
        <fullName evidence="2">Uncharacterized protein</fullName>
    </submittedName>
</protein>
<gene>
    <name evidence="2" type="ORF">BDK51DRAFT_34639</name>
</gene>
<organism evidence="2 3">
    <name type="scientific">Blyttiomyces helicus</name>
    <dbReference type="NCBI Taxonomy" id="388810"/>
    <lineage>
        <taxon>Eukaryota</taxon>
        <taxon>Fungi</taxon>
        <taxon>Fungi incertae sedis</taxon>
        <taxon>Chytridiomycota</taxon>
        <taxon>Chytridiomycota incertae sedis</taxon>
        <taxon>Chytridiomycetes</taxon>
        <taxon>Chytridiomycetes incertae sedis</taxon>
        <taxon>Blyttiomyces</taxon>
    </lineage>
</organism>
<accession>A0A4P9W807</accession>
<feature type="compositionally biased region" description="Basic and acidic residues" evidence="1">
    <location>
        <begin position="226"/>
        <end position="247"/>
    </location>
</feature>
<feature type="non-terminal residue" evidence="2">
    <location>
        <position position="276"/>
    </location>
</feature>
<feature type="region of interest" description="Disordered" evidence="1">
    <location>
        <begin position="214"/>
        <end position="261"/>
    </location>
</feature>
<feature type="region of interest" description="Disordered" evidence="1">
    <location>
        <begin position="57"/>
        <end position="123"/>
    </location>
</feature>
<sequence length="276" mass="29706">MSNIIRDLKGTHFTLGNDPSPHFTSQYQGSFRKGVAAPHTGPGHKIRYIPSYVLDETHDGRRTGTSSSRDDYVSPRLRQGGEESGCGVHIQRPDGRTSITFGTDSTSPDGSRSVIMSDFPPPLTRDATLTAPGGAYDPAMRTRAHRAHPFPSPDPIKVDVDPRREPPRSEAMDGFAARMDEHMAETHAATRAASDAVKVFLRGHHFALGSDGEGSGRFGGGGATCSREHFRDPEVAKRSARAWREDTAGAGSSGTGMDGLRVCDEGYEVTRANTVT</sequence>
<feature type="compositionally biased region" description="Polar residues" evidence="1">
    <location>
        <begin position="97"/>
        <end position="110"/>
    </location>
</feature>
<dbReference type="Proteomes" id="UP000269721">
    <property type="component" value="Unassembled WGS sequence"/>
</dbReference>
<name>A0A4P9W807_9FUNG</name>
<feature type="region of interest" description="Disordered" evidence="1">
    <location>
        <begin position="145"/>
        <end position="169"/>
    </location>
</feature>
<feature type="compositionally biased region" description="Basic and acidic residues" evidence="1">
    <location>
        <begin position="156"/>
        <end position="169"/>
    </location>
</feature>
<evidence type="ECO:0000256" key="1">
    <source>
        <dbReference type="SAM" id="MobiDB-lite"/>
    </source>
</evidence>
<proteinExistence type="predicted"/>
<reference evidence="3" key="1">
    <citation type="journal article" date="2018" name="Nat. Microbiol.">
        <title>Leveraging single-cell genomics to expand the fungal tree of life.</title>
        <authorList>
            <person name="Ahrendt S.R."/>
            <person name="Quandt C.A."/>
            <person name="Ciobanu D."/>
            <person name="Clum A."/>
            <person name="Salamov A."/>
            <person name="Andreopoulos B."/>
            <person name="Cheng J.F."/>
            <person name="Woyke T."/>
            <person name="Pelin A."/>
            <person name="Henrissat B."/>
            <person name="Reynolds N.K."/>
            <person name="Benny G.L."/>
            <person name="Smith M.E."/>
            <person name="James T.Y."/>
            <person name="Grigoriev I.V."/>
        </authorList>
    </citation>
    <scope>NUCLEOTIDE SEQUENCE [LARGE SCALE GENOMIC DNA]</scope>
</reference>
<dbReference type="EMBL" id="KZ997340">
    <property type="protein sequence ID" value="RKO87545.1"/>
    <property type="molecule type" value="Genomic_DNA"/>
</dbReference>
<keyword evidence="3" id="KW-1185">Reference proteome</keyword>
<evidence type="ECO:0000313" key="3">
    <source>
        <dbReference type="Proteomes" id="UP000269721"/>
    </source>
</evidence>
<dbReference type="OrthoDB" id="2096031at2759"/>
<dbReference type="AlphaFoldDB" id="A0A4P9W807"/>